<evidence type="ECO:0000256" key="6">
    <source>
        <dbReference type="SAM" id="Phobius"/>
    </source>
</evidence>
<protein>
    <submittedName>
        <fullName evidence="7">Choline transporter-like protein 1</fullName>
    </submittedName>
</protein>
<evidence type="ECO:0000256" key="4">
    <source>
        <dbReference type="ARBA" id="ARBA00022989"/>
    </source>
</evidence>
<name>A0A195E4Q4_9HYME</name>
<feature type="transmembrane region" description="Helical" evidence="6">
    <location>
        <begin position="606"/>
        <end position="626"/>
    </location>
</feature>
<feature type="transmembrane region" description="Helical" evidence="6">
    <location>
        <begin position="837"/>
        <end position="858"/>
    </location>
</feature>
<sequence>METCNKTSVTERYKRSFQQAWLTDKRYVRHEEFKYWLRQDPNDDHLYYYLICDESFDVYLSHIYFHANSKTHLDICKSRSIEVNKSNDDSNRQTSIIYNNHLSVETERVVNRIQNTQFSIFIDEMFDICNEWMMFFGRYVDSETLDTYSQLVKLIEIDAKGSSAEKLFHAFQCEMSKLKLQRVCPRLLTLPCPCYSAFLAAYAATNKIPIFGEKFFRKVGTYIKSNHTRSALFREFSKCFQETDYKILKLYDIRWLCYYSYVEKLLKSWIMQQGHKDVITTVRENCLASYVTAAEKIRKRLPVKNIFLSKLNVFKPSISLFESDRKTSFTPDSQDSPNYSEQVFVKDRSCTDIFAIIILLVLAGGFIFMMTNAVKKGDIFRMINGYDNCGNVCGRVTSHENNPKFDCKESADKTHEPYLEIDLEVTGVKTRTCVPSCVQDKTKILFLNRCMNKKATETISSIIRTLRLESLYNDAVTDLGIAWRELIYLLLIALALSLGILVAFRYMVQYVIYVVLIGAVLACIGGTTYLWLAWYREKKSVERGEVDPEDSSVEPYFIYAIIMSVVSVIVLLVILVMRKRIELVMQLFREAGKAVYSMPALLFQPIYTYLLIGSTVIAWVYCMLWIESAGDIYLNRKDHIHFKKDALLIATRWYNLFLFFVACEFYLGCQHMVVACAVARWFFTRDKRRLSLPVAKGFGYLIRYHLGTVAFGALIIGIVRVIRAMIAFVQKYLKRYDNPCVKGILWCCQCCLWCFECALKFLTRNAYVETAIYGCNFCTAGRKAFQALSSNILRVAAINSVGDFVLFLGKVLVVTLTIVSGIYLMQVQKKEGLNHPWIPITLAGIFAFLVSHCFISIYEMIIDTIFICFCEDCEKNDGINRPYFMSRGLMEFVENSKKALRHLEERGAVAT</sequence>
<keyword evidence="8" id="KW-1185">Reference proteome</keyword>
<feature type="transmembrane region" description="Helical" evidence="6">
    <location>
        <begin position="556"/>
        <end position="577"/>
    </location>
</feature>
<evidence type="ECO:0000256" key="5">
    <source>
        <dbReference type="ARBA" id="ARBA00023136"/>
    </source>
</evidence>
<reference evidence="7 8" key="1">
    <citation type="submission" date="2015-09" db="EMBL/GenBank/DDBJ databases">
        <title>Trachymyrmex cornetzi WGS genome.</title>
        <authorList>
            <person name="Nygaard S."/>
            <person name="Hu H."/>
            <person name="Boomsma J."/>
            <person name="Zhang G."/>
        </authorList>
    </citation>
    <scope>NUCLEOTIDE SEQUENCE [LARGE SCALE GENOMIC DNA]</scope>
    <source>
        <strain evidence="7">Tcor2-1</strain>
        <tissue evidence="7">Whole body</tissue>
    </source>
</reference>
<feature type="transmembrane region" description="Helical" evidence="6">
    <location>
        <begin position="702"/>
        <end position="722"/>
    </location>
</feature>
<organism evidence="7 8">
    <name type="scientific">Trachymyrmex cornetzi</name>
    <dbReference type="NCBI Taxonomy" id="471704"/>
    <lineage>
        <taxon>Eukaryota</taxon>
        <taxon>Metazoa</taxon>
        <taxon>Ecdysozoa</taxon>
        <taxon>Arthropoda</taxon>
        <taxon>Hexapoda</taxon>
        <taxon>Insecta</taxon>
        <taxon>Pterygota</taxon>
        <taxon>Neoptera</taxon>
        <taxon>Endopterygota</taxon>
        <taxon>Hymenoptera</taxon>
        <taxon>Apocrita</taxon>
        <taxon>Aculeata</taxon>
        <taxon>Formicoidea</taxon>
        <taxon>Formicidae</taxon>
        <taxon>Myrmicinae</taxon>
        <taxon>Trachymyrmex</taxon>
    </lineage>
</organism>
<feature type="transmembrane region" description="Helical" evidence="6">
    <location>
        <begin position="804"/>
        <end position="825"/>
    </location>
</feature>
<dbReference type="PANTHER" id="PTHR12385">
    <property type="entry name" value="CHOLINE TRANSPORTER-LIKE (SLC FAMILY 44)"/>
    <property type="match status" value="1"/>
</dbReference>
<feature type="transmembrane region" description="Helical" evidence="6">
    <location>
        <begin position="653"/>
        <end position="682"/>
    </location>
</feature>
<keyword evidence="3 6" id="KW-0812">Transmembrane</keyword>
<evidence type="ECO:0000256" key="2">
    <source>
        <dbReference type="ARBA" id="ARBA00007168"/>
    </source>
</evidence>
<evidence type="ECO:0000313" key="8">
    <source>
        <dbReference type="Proteomes" id="UP000078492"/>
    </source>
</evidence>
<keyword evidence="4 6" id="KW-1133">Transmembrane helix</keyword>
<feature type="transmembrane region" description="Helical" evidence="6">
    <location>
        <begin position="510"/>
        <end position="535"/>
    </location>
</feature>
<dbReference type="GO" id="GO:0016020">
    <property type="term" value="C:membrane"/>
    <property type="evidence" value="ECO:0007669"/>
    <property type="project" value="UniProtKB-SubCell"/>
</dbReference>
<evidence type="ECO:0000256" key="1">
    <source>
        <dbReference type="ARBA" id="ARBA00004141"/>
    </source>
</evidence>
<dbReference type="PANTHER" id="PTHR12385:SF96">
    <property type="entry name" value="CHOLINE TRANSPORTER-LIKE PROTEIN"/>
    <property type="match status" value="1"/>
</dbReference>
<dbReference type="GO" id="GO:0022857">
    <property type="term" value="F:transmembrane transporter activity"/>
    <property type="evidence" value="ECO:0007669"/>
    <property type="project" value="InterPro"/>
</dbReference>
<dbReference type="InterPro" id="IPR007603">
    <property type="entry name" value="Choline_transptr-like"/>
</dbReference>
<comment type="subcellular location">
    <subcellularLocation>
        <location evidence="1">Membrane</location>
        <topology evidence="1">Multi-pass membrane protein</topology>
    </subcellularLocation>
</comment>
<evidence type="ECO:0000256" key="3">
    <source>
        <dbReference type="ARBA" id="ARBA00022692"/>
    </source>
</evidence>
<dbReference type="AlphaFoldDB" id="A0A195E4Q4"/>
<comment type="similarity">
    <text evidence="2">Belongs to the CTL (choline transporter-like) family.</text>
</comment>
<dbReference type="EMBL" id="KQ979609">
    <property type="protein sequence ID" value="KYN20143.1"/>
    <property type="molecule type" value="Genomic_DNA"/>
</dbReference>
<dbReference type="STRING" id="471704.A0A195E4Q4"/>
<gene>
    <name evidence="7" type="ORF">ALC57_07433</name>
</gene>
<dbReference type="Proteomes" id="UP000078492">
    <property type="component" value="Unassembled WGS sequence"/>
</dbReference>
<proteinExistence type="inferred from homology"/>
<keyword evidence="5 6" id="KW-0472">Membrane</keyword>
<feature type="transmembrane region" description="Helical" evidence="6">
    <location>
        <begin position="353"/>
        <end position="374"/>
    </location>
</feature>
<evidence type="ECO:0000313" key="7">
    <source>
        <dbReference type="EMBL" id="KYN20143.1"/>
    </source>
</evidence>
<dbReference type="Pfam" id="PF04515">
    <property type="entry name" value="Choline_transpo"/>
    <property type="match status" value="1"/>
</dbReference>
<feature type="transmembrane region" description="Helical" evidence="6">
    <location>
        <begin position="486"/>
        <end position="504"/>
    </location>
</feature>
<accession>A0A195E4Q4</accession>